<evidence type="ECO:0000256" key="1">
    <source>
        <dbReference type="ARBA" id="ARBA00004651"/>
    </source>
</evidence>
<feature type="domain" description="ABC transmembrane type-1" evidence="8">
    <location>
        <begin position="95"/>
        <end position="325"/>
    </location>
</feature>
<dbReference type="PANTHER" id="PTHR43163:SF6">
    <property type="entry name" value="DIPEPTIDE TRANSPORT SYSTEM PERMEASE PROTEIN DPPB-RELATED"/>
    <property type="match status" value="1"/>
</dbReference>
<evidence type="ECO:0000259" key="8">
    <source>
        <dbReference type="PROSITE" id="PS50928"/>
    </source>
</evidence>
<sequence>MASFVARRVLATLAVLFFASLIAFVLLRASPGDPARKLLGPQASEQAVAALRADMGVDRPLLEQYGTYVADLATGDLGYSWRTRTTVTDELAARLPATLELAASAMVFALLLAIPIGVLSAGRRRWVDRVSRSAAIVGLGMPQFWLGLVLILVFFTWLGIAPAPFGRIDDTVALPARTTGLLLVDSLLAGDLAAFRNALAHLLLPALTLAIPLAAYLSRIVRRSTIDVYRNDYVRTARAKGASEARVLFRHALPNALLPILTLSGMWFGELMAGALLVEAVFNWPGIGGWVAQSIQAQDYAPVQGAILLGALVYSVVNLVTDLLYGVVDPRIRLATS</sequence>
<organism evidence="9 10">
    <name type="scientific">Conexibacter arvalis</name>
    <dbReference type="NCBI Taxonomy" id="912552"/>
    <lineage>
        <taxon>Bacteria</taxon>
        <taxon>Bacillati</taxon>
        <taxon>Actinomycetota</taxon>
        <taxon>Thermoleophilia</taxon>
        <taxon>Solirubrobacterales</taxon>
        <taxon>Conexibacteraceae</taxon>
        <taxon>Conexibacter</taxon>
    </lineage>
</organism>
<evidence type="ECO:0000313" key="9">
    <source>
        <dbReference type="EMBL" id="MBB4661419.1"/>
    </source>
</evidence>
<evidence type="ECO:0000313" key="10">
    <source>
        <dbReference type="Proteomes" id="UP000585272"/>
    </source>
</evidence>
<dbReference type="InterPro" id="IPR035906">
    <property type="entry name" value="MetI-like_sf"/>
</dbReference>
<proteinExistence type="inferred from homology"/>
<dbReference type="Gene3D" id="1.10.3720.10">
    <property type="entry name" value="MetI-like"/>
    <property type="match status" value="1"/>
</dbReference>
<dbReference type="Pfam" id="PF19300">
    <property type="entry name" value="BPD_transp_1_N"/>
    <property type="match status" value="1"/>
</dbReference>
<dbReference type="PROSITE" id="PS50928">
    <property type="entry name" value="ABC_TM1"/>
    <property type="match status" value="1"/>
</dbReference>
<comment type="similarity">
    <text evidence="7">Belongs to the binding-protein-dependent transport system permease family.</text>
</comment>
<evidence type="ECO:0000256" key="6">
    <source>
        <dbReference type="ARBA" id="ARBA00023136"/>
    </source>
</evidence>
<evidence type="ECO:0000256" key="2">
    <source>
        <dbReference type="ARBA" id="ARBA00022448"/>
    </source>
</evidence>
<dbReference type="Proteomes" id="UP000585272">
    <property type="component" value="Unassembled WGS sequence"/>
</dbReference>
<feature type="transmembrane region" description="Helical" evidence="7">
    <location>
        <begin position="306"/>
        <end position="328"/>
    </location>
</feature>
<keyword evidence="3" id="KW-1003">Cell membrane</keyword>
<dbReference type="GO" id="GO:0055085">
    <property type="term" value="P:transmembrane transport"/>
    <property type="evidence" value="ECO:0007669"/>
    <property type="project" value="InterPro"/>
</dbReference>
<evidence type="ECO:0000256" key="5">
    <source>
        <dbReference type="ARBA" id="ARBA00022989"/>
    </source>
</evidence>
<evidence type="ECO:0000256" key="3">
    <source>
        <dbReference type="ARBA" id="ARBA00022475"/>
    </source>
</evidence>
<dbReference type="AlphaFoldDB" id="A0A840I931"/>
<reference evidence="9 10" key="1">
    <citation type="submission" date="2020-08" db="EMBL/GenBank/DDBJ databases">
        <title>Genomic Encyclopedia of Archaeal and Bacterial Type Strains, Phase II (KMG-II): from individual species to whole genera.</title>
        <authorList>
            <person name="Goeker M."/>
        </authorList>
    </citation>
    <scope>NUCLEOTIDE SEQUENCE [LARGE SCALE GENOMIC DNA]</scope>
    <source>
        <strain evidence="9 10">DSM 23288</strain>
    </source>
</reference>
<dbReference type="InterPro" id="IPR000515">
    <property type="entry name" value="MetI-like"/>
</dbReference>
<keyword evidence="2 7" id="KW-0813">Transport</keyword>
<feature type="transmembrane region" description="Helical" evidence="7">
    <location>
        <begin position="101"/>
        <end position="122"/>
    </location>
</feature>
<comment type="subcellular location">
    <subcellularLocation>
        <location evidence="1 7">Cell membrane</location>
        <topology evidence="1 7">Multi-pass membrane protein</topology>
    </subcellularLocation>
</comment>
<protein>
    <submittedName>
        <fullName evidence="9">Peptide/nickel transport system permease protein</fullName>
    </submittedName>
</protein>
<gene>
    <name evidence="9" type="ORF">BDZ31_000992</name>
</gene>
<evidence type="ECO:0000256" key="4">
    <source>
        <dbReference type="ARBA" id="ARBA00022692"/>
    </source>
</evidence>
<dbReference type="RefSeq" id="WP_183339570.1">
    <property type="nucleotide sequence ID" value="NZ_JACHNU010000001.1"/>
</dbReference>
<dbReference type="PANTHER" id="PTHR43163">
    <property type="entry name" value="DIPEPTIDE TRANSPORT SYSTEM PERMEASE PROTEIN DPPB-RELATED"/>
    <property type="match status" value="1"/>
</dbReference>
<dbReference type="CDD" id="cd06261">
    <property type="entry name" value="TM_PBP2"/>
    <property type="match status" value="1"/>
</dbReference>
<feature type="transmembrane region" description="Helical" evidence="7">
    <location>
        <begin position="134"/>
        <end position="160"/>
    </location>
</feature>
<dbReference type="Pfam" id="PF00528">
    <property type="entry name" value="BPD_transp_1"/>
    <property type="match status" value="1"/>
</dbReference>
<evidence type="ECO:0000256" key="7">
    <source>
        <dbReference type="RuleBase" id="RU363032"/>
    </source>
</evidence>
<feature type="transmembrane region" description="Helical" evidence="7">
    <location>
        <begin position="198"/>
        <end position="217"/>
    </location>
</feature>
<dbReference type="EMBL" id="JACHNU010000001">
    <property type="protein sequence ID" value="MBB4661419.1"/>
    <property type="molecule type" value="Genomic_DNA"/>
</dbReference>
<feature type="transmembrane region" description="Helical" evidence="7">
    <location>
        <begin position="256"/>
        <end position="278"/>
    </location>
</feature>
<dbReference type="InterPro" id="IPR045621">
    <property type="entry name" value="BPD_transp_1_N"/>
</dbReference>
<dbReference type="GO" id="GO:0005886">
    <property type="term" value="C:plasma membrane"/>
    <property type="evidence" value="ECO:0007669"/>
    <property type="project" value="UniProtKB-SubCell"/>
</dbReference>
<keyword evidence="5 7" id="KW-1133">Transmembrane helix</keyword>
<keyword evidence="6 7" id="KW-0472">Membrane</keyword>
<comment type="caution">
    <text evidence="9">The sequence shown here is derived from an EMBL/GenBank/DDBJ whole genome shotgun (WGS) entry which is preliminary data.</text>
</comment>
<name>A0A840I931_9ACTN</name>
<keyword evidence="4 7" id="KW-0812">Transmembrane</keyword>
<dbReference type="SUPFAM" id="SSF161098">
    <property type="entry name" value="MetI-like"/>
    <property type="match status" value="1"/>
</dbReference>
<accession>A0A840I931</accession>
<keyword evidence="10" id="KW-1185">Reference proteome</keyword>